<evidence type="ECO:0000256" key="1">
    <source>
        <dbReference type="SAM" id="MobiDB-lite"/>
    </source>
</evidence>
<reference evidence="2" key="3">
    <citation type="submission" date="2025-09" db="UniProtKB">
        <authorList>
            <consortium name="Ensembl"/>
        </authorList>
    </citation>
    <scope>IDENTIFICATION</scope>
</reference>
<protein>
    <submittedName>
        <fullName evidence="2">Uncharacterized protein</fullName>
    </submittedName>
</protein>
<keyword evidence="3" id="KW-1185">Reference proteome</keyword>
<name>H2YKI6_CIOSA</name>
<sequence>MFDKFAQEDEKLEIQRKVHQQQEKARLKAAKKSAGKSDKPDEAGDVPVSEPDGGDVPLLEPNGGDVPMAEPNVVEA</sequence>
<evidence type="ECO:0000313" key="2">
    <source>
        <dbReference type="Ensembl" id="ENSCSAVP00000005838.1"/>
    </source>
</evidence>
<reference evidence="2" key="2">
    <citation type="submission" date="2025-08" db="UniProtKB">
        <authorList>
            <consortium name="Ensembl"/>
        </authorList>
    </citation>
    <scope>IDENTIFICATION</scope>
</reference>
<feature type="compositionally biased region" description="Basic and acidic residues" evidence="1">
    <location>
        <begin position="1"/>
        <end position="26"/>
    </location>
</feature>
<dbReference type="InParanoid" id="H2YKI6"/>
<organism evidence="2 3">
    <name type="scientific">Ciona savignyi</name>
    <name type="common">Pacific transparent sea squirt</name>
    <dbReference type="NCBI Taxonomy" id="51511"/>
    <lineage>
        <taxon>Eukaryota</taxon>
        <taxon>Metazoa</taxon>
        <taxon>Chordata</taxon>
        <taxon>Tunicata</taxon>
        <taxon>Ascidiacea</taxon>
        <taxon>Phlebobranchia</taxon>
        <taxon>Cionidae</taxon>
        <taxon>Ciona</taxon>
    </lineage>
</organism>
<evidence type="ECO:0000313" key="3">
    <source>
        <dbReference type="Proteomes" id="UP000007875"/>
    </source>
</evidence>
<proteinExistence type="predicted"/>
<reference evidence="3" key="1">
    <citation type="submission" date="2003-08" db="EMBL/GenBank/DDBJ databases">
        <authorList>
            <person name="Birren B."/>
            <person name="Nusbaum C."/>
            <person name="Abebe A."/>
            <person name="Abouelleil A."/>
            <person name="Adekoya E."/>
            <person name="Ait-zahra M."/>
            <person name="Allen N."/>
            <person name="Allen T."/>
            <person name="An P."/>
            <person name="Anderson M."/>
            <person name="Anderson S."/>
            <person name="Arachchi H."/>
            <person name="Armbruster J."/>
            <person name="Bachantsang P."/>
            <person name="Baldwin J."/>
            <person name="Barry A."/>
            <person name="Bayul T."/>
            <person name="Blitshsteyn B."/>
            <person name="Bloom T."/>
            <person name="Blye J."/>
            <person name="Boguslavskiy L."/>
            <person name="Borowsky M."/>
            <person name="Boukhgalter B."/>
            <person name="Brunache A."/>
            <person name="Butler J."/>
            <person name="Calixte N."/>
            <person name="Calvo S."/>
            <person name="Camarata J."/>
            <person name="Campo K."/>
            <person name="Chang J."/>
            <person name="Cheshatsang Y."/>
            <person name="Citroen M."/>
            <person name="Collymore A."/>
            <person name="Considine T."/>
            <person name="Cook A."/>
            <person name="Cooke P."/>
            <person name="Corum B."/>
            <person name="Cuomo C."/>
            <person name="David R."/>
            <person name="Dawoe T."/>
            <person name="Degray S."/>
            <person name="Dodge S."/>
            <person name="Dooley K."/>
            <person name="Dorje P."/>
            <person name="Dorjee K."/>
            <person name="Dorris L."/>
            <person name="Duffey N."/>
            <person name="Dupes A."/>
            <person name="Elkins T."/>
            <person name="Engels R."/>
            <person name="Erickson J."/>
            <person name="Farina A."/>
            <person name="Faro S."/>
            <person name="Ferreira P."/>
            <person name="Fischer H."/>
            <person name="Fitzgerald M."/>
            <person name="Foley K."/>
            <person name="Gage D."/>
            <person name="Galagan J."/>
            <person name="Gearin G."/>
            <person name="Gnerre S."/>
            <person name="Gnirke A."/>
            <person name="Goyette A."/>
            <person name="Graham J."/>
            <person name="Grandbois E."/>
            <person name="Gyaltsen K."/>
            <person name="Hafez N."/>
            <person name="Hagopian D."/>
            <person name="Hagos B."/>
            <person name="Hall J."/>
            <person name="Hatcher B."/>
            <person name="Heller A."/>
            <person name="Higgins H."/>
            <person name="Honan T."/>
            <person name="Horn A."/>
            <person name="Houde N."/>
            <person name="Hughes L."/>
            <person name="Hulme W."/>
            <person name="Husby E."/>
            <person name="Iliev I."/>
            <person name="Jaffe D."/>
            <person name="Jones C."/>
            <person name="Kamal M."/>
            <person name="Kamat A."/>
            <person name="Kamvysselis M."/>
            <person name="Karlsson E."/>
            <person name="Kells C."/>
            <person name="Kieu A."/>
            <person name="Kisner P."/>
            <person name="Kodira C."/>
            <person name="Kulbokas E."/>
            <person name="Labutti K."/>
            <person name="Lama D."/>
            <person name="Landers T."/>
            <person name="Leger J."/>
            <person name="Levine S."/>
            <person name="Lewis D."/>
            <person name="Lewis T."/>
            <person name="Lindblad-toh K."/>
            <person name="Liu X."/>
            <person name="Lokyitsang T."/>
            <person name="Lokyitsang Y."/>
            <person name="Lucien O."/>
            <person name="Lui A."/>
            <person name="Ma L.J."/>
            <person name="Mabbitt R."/>
            <person name="Macdonald J."/>
            <person name="Maclean C."/>
            <person name="Major J."/>
            <person name="Manning J."/>
            <person name="Marabella R."/>
            <person name="Maru K."/>
            <person name="Matthews C."/>
            <person name="Mauceli E."/>
            <person name="Mccarthy M."/>
            <person name="Mcdonough S."/>
            <person name="Mcghee T."/>
            <person name="Meldrim J."/>
            <person name="Meneus L."/>
            <person name="Mesirov J."/>
            <person name="Mihalev A."/>
            <person name="Mihova T."/>
            <person name="Mikkelsen T."/>
            <person name="Mlenga V."/>
            <person name="Moru K."/>
            <person name="Mozes J."/>
            <person name="Mulrain L."/>
            <person name="Munson G."/>
            <person name="Naylor J."/>
            <person name="Newes C."/>
            <person name="Nguyen C."/>
            <person name="Nguyen N."/>
            <person name="Nguyen T."/>
            <person name="Nicol R."/>
            <person name="Nielsen C."/>
            <person name="Nizzari M."/>
            <person name="Norbu C."/>
            <person name="Norbu N."/>
            <person name="O'donnell P."/>
            <person name="Okoawo O."/>
            <person name="O'leary S."/>
            <person name="Omotosho B."/>
            <person name="O'neill K."/>
            <person name="Osman S."/>
            <person name="Parker S."/>
            <person name="Perrin D."/>
            <person name="Phunkhang P."/>
            <person name="Piqani B."/>
            <person name="Purcell S."/>
            <person name="Rachupka T."/>
            <person name="Ramasamy U."/>
            <person name="Rameau R."/>
            <person name="Ray V."/>
            <person name="Raymond C."/>
            <person name="Retta R."/>
            <person name="Richardson S."/>
            <person name="Rise C."/>
            <person name="Rodriguez J."/>
            <person name="Rogers J."/>
            <person name="Rogov P."/>
            <person name="Rutman M."/>
            <person name="Schupbach R."/>
            <person name="Seaman C."/>
            <person name="Settipalli S."/>
            <person name="Sharpe T."/>
            <person name="Sheridan J."/>
            <person name="Sherpa N."/>
            <person name="Shi J."/>
            <person name="Smirnov S."/>
            <person name="Smith C."/>
            <person name="Sougnez C."/>
            <person name="Spencer B."/>
            <person name="Stalker J."/>
            <person name="Stange-thomann N."/>
            <person name="Stavropoulos S."/>
            <person name="Stetson K."/>
            <person name="Stone C."/>
            <person name="Stone S."/>
            <person name="Stubbs M."/>
            <person name="Talamas J."/>
            <person name="Tchuinga P."/>
            <person name="Tenzing P."/>
            <person name="Tesfaye S."/>
            <person name="Theodore J."/>
            <person name="Thoulutsang Y."/>
            <person name="Topham K."/>
            <person name="Towey S."/>
            <person name="Tsamla T."/>
            <person name="Tsomo N."/>
            <person name="Vallee D."/>
            <person name="Vassiliev H."/>
            <person name="Venkataraman V."/>
            <person name="Vinson J."/>
            <person name="Vo A."/>
            <person name="Wade C."/>
            <person name="Wang S."/>
            <person name="Wangchuk T."/>
            <person name="Wangdi T."/>
            <person name="Whittaker C."/>
            <person name="Wilkinson J."/>
            <person name="Wu Y."/>
            <person name="Wyman D."/>
            <person name="Yadav S."/>
            <person name="Yang S."/>
            <person name="Yang X."/>
            <person name="Yeager S."/>
            <person name="Yee E."/>
            <person name="Young G."/>
            <person name="Zainoun J."/>
            <person name="Zembeck L."/>
            <person name="Zimmer A."/>
            <person name="Zody M."/>
            <person name="Lander E."/>
        </authorList>
    </citation>
    <scope>NUCLEOTIDE SEQUENCE [LARGE SCALE GENOMIC DNA]</scope>
</reference>
<dbReference type="AlphaFoldDB" id="H2YKI6"/>
<dbReference type="Proteomes" id="UP000007875">
    <property type="component" value="Unassembled WGS sequence"/>
</dbReference>
<dbReference type="HOGENOM" id="CLU_2653781_0_0_1"/>
<accession>H2YKI6</accession>
<dbReference type="Ensembl" id="ENSCSAVT00000005913.1">
    <property type="protein sequence ID" value="ENSCSAVP00000005838.1"/>
    <property type="gene ID" value="ENSCSAVG00000003485.1"/>
</dbReference>
<feature type="region of interest" description="Disordered" evidence="1">
    <location>
        <begin position="1"/>
        <end position="76"/>
    </location>
</feature>